<dbReference type="PANTHER" id="PTHR22946">
    <property type="entry name" value="DIENELACTONE HYDROLASE DOMAIN-CONTAINING PROTEIN-RELATED"/>
    <property type="match status" value="1"/>
</dbReference>
<dbReference type="RefSeq" id="WP_135251573.1">
    <property type="nucleotide sequence ID" value="NZ_SMLK01000010.1"/>
</dbReference>
<evidence type="ECO:0000256" key="1">
    <source>
        <dbReference type="ARBA" id="ARBA00022801"/>
    </source>
</evidence>
<name>A0A4Z0BD27_9BURK</name>
<dbReference type="AlphaFoldDB" id="A0A4Z0BD27"/>
<dbReference type="GO" id="GO:0052689">
    <property type="term" value="F:carboxylic ester hydrolase activity"/>
    <property type="evidence" value="ECO:0007669"/>
    <property type="project" value="UniProtKB-ARBA"/>
</dbReference>
<evidence type="ECO:0000313" key="4">
    <source>
        <dbReference type="Proteomes" id="UP000297839"/>
    </source>
</evidence>
<comment type="caution">
    <text evidence="3">The sequence shown here is derived from an EMBL/GenBank/DDBJ whole genome shotgun (WGS) entry which is preliminary data.</text>
</comment>
<gene>
    <name evidence="3" type="ORF">EZ216_20055</name>
</gene>
<dbReference type="Gene3D" id="3.40.50.1820">
    <property type="entry name" value="alpha/beta hydrolase"/>
    <property type="match status" value="1"/>
</dbReference>
<protein>
    <submittedName>
        <fullName evidence="3">Alpha/beta hydrolase</fullName>
    </submittedName>
</protein>
<feature type="domain" description="KANL3/Tex30 alpha/beta hydrolase-like" evidence="2">
    <location>
        <begin position="31"/>
        <end position="200"/>
    </location>
</feature>
<dbReference type="Proteomes" id="UP000297839">
    <property type="component" value="Unassembled WGS sequence"/>
</dbReference>
<keyword evidence="4" id="KW-1185">Reference proteome</keyword>
<dbReference type="Pfam" id="PF20408">
    <property type="entry name" value="Abhydrolase_11"/>
    <property type="match status" value="1"/>
</dbReference>
<accession>A0A4Z0BD27</accession>
<proteinExistence type="predicted"/>
<evidence type="ECO:0000313" key="3">
    <source>
        <dbReference type="EMBL" id="TFY96680.1"/>
    </source>
</evidence>
<evidence type="ECO:0000259" key="2">
    <source>
        <dbReference type="Pfam" id="PF20408"/>
    </source>
</evidence>
<keyword evidence="1 3" id="KW-0378">Hydrolase</keyword>
<dbReference type="InterPro" id="IPR050261">
    <property type="entry name" value="FrsA_esterase"/>
</dbReference>
<dbReference type="EMBL" id="SMLK01000010">
    <property type="protein sequence ID" value="TFY96680.1"/>
    <property type="molecule type" value="Genomic_DNA"/>
</dbReference>
<organism evidence="3 4">
    <name type="scientific">Ramlibacter humi</name>
    <dbReference type="NCBI Taxonomy" id="2530451"/>
    <lineage>
        <taxon>Bacteria</taxon>
        <taxon>Pseudomonadati</taxon>
        <taxon>Pseudomonadota</taxon>
        <taxon>Betaproteobacteria</taxon>
        <taxon>Burkholderiales</taxon>
        <taxon>Comamonadaceae</taxon>
        <taxon>Ramlibacter</taxon>
    </lineage>
</organism>
<dbReference type="OrthoDB" id="9810066at2"/>
<dbReference type="PANTHER" id="PTHR22946:SF9">
    <property type="entry name" value="POLYKETIDE TRANSFERASE AF380"/>
    <property type="match status" value="1"/>
</dbReference>
<dbReference type="InterPro" id="IPR029058">
    <property type="entry name" value="AB_hydrolase_fold"/>
</dbReference>
<dbReference type="SUPFAM" id="SSF53474">
    <property type="entry name" value="alpha/beta-Hydrolases"/>
    <property type="match status" value="1"/>
</dbReference>
<dbReference type="InterPro" id="IPR046879">
    <property type="entry name" value="KANL3/Tex30_Abhydrolase"/>
</dbReference>
<reference evidence="3 4" key="1">
    <citation type="submission" date="2019-03" db="EMBL/GenBank/DDBJ databases">
        <title>Ramlibacter sp. 18x22-1, whole genome shotgun sequence.</title>
        <authorList>
            <person name="Zhang X."/>
            <person name="Feng G."/>
            <person name="Zhu H."/>
        </authorList>
    </citation>
    <scope>NUCLEOTIDE SEQUENCE [LARGE SCALE GENOMIC DNA]</scope>
    <source>
        <strain evidence="3 4">18x22-1</strain>
    </source>
</reference>
<sequence length="226" mass="24212">MAETLLQEEAVAIPVDRDELAGDLVRPPGATALVLFAHGSGSTRHSPRNRWVASQLQEAGLGTLLFDLLTPGEQEEDERTRIHRFDIELLSERLRVAAEWALALEGGEPPAIGFFGASTGAAAALSAAAEMGSRVGAIVCRGGRPDLAGSSALAKVRAPTLLIVGETDREVVALNASAFEHLRCHRSLAVVPRAGHLFEEPGTLEIAAQHACSWFTRHLMWDQREG</sequence>